<keyword evidence="1" id="KW-0472">Membrane</keyword>
<evidence type="ECO:0008006" key="4">
    <source>
        <dbReference type="Google" id="ProtNLM"/>
    </source>
</evidence>
<evidence type="ECO:0000313" key="2">
    <source>
        <dbReference type="EMBL" id="MBC5631580.1"/>
    </source>
</evidence>
<evidence type="ECO:0000313" key="3">
    <source>
        <dbReference type="Proteomes" id="UP000651475"/>
    </source>
</evidence>
<feature type="transmembrane region" description="Helical" evidence="1">
    <location>
        <begin position="151"/>
        <end position="179"/>
    </location>
</feature>
<keyword evidence="1" id="KW-1133">Transmembrane helix</keyword>
<organism evidence="2 3">
    <name type="scientific">Parabacteroides hominis</name>
    <dbReference type="NCBI Taxonomy" id="2763057"/>
    <lineage>
        <taxon>Bacteria</taxon>
        <taxon>Pseudomonadati</taxon>
        <taxon>Bacteroidota</taxon>
        <taxon>Bacteroidia</taxon>
        <taxon>Bacteroidales</taxon>
        <taxon>Tannerellaceae</taxon>
        <taxon>Parabacteroides</taxon>
    </lineage>
</organism>
<proteinExistence type="predicted"/>
<feature type="transmembrane region" description="Helical" evidence="1">
    <location>
        <begin position="6"/>
        <end position="23"/>
    </location>
</feature>
<accession>A0ABR7DKE1</accession>
<feature type="transmembrane region" description="Helical" evidence="1">
    <location>
        <begin position="234"/>
        <end position="254"/>
    </location>
</feature>
<feature type="transmembrane region" description="Helical" evidence="1">
    <location>
        <begin position="69"/>
        <end position="91"/>
    </location>
</feature>
<protein>
    <recommendedName>
        <fullName evidence="4">Glycosyltransferase RgtA/B/C/D-like domain-containing protein</fullName>
    </recommendedName>
</protein>
<feature type="transmembrane region" description="Helical" evidence="1">
    <location>
        <begin position="191"/>
        <end position="214"/>
    </location>
</feature>
<dbReference type="Pfam" id="PF19529">
    <property type="entry name" value="DUF6057"/>
    <property type="match status" value="1"/>
</dbReference>
<dbReference type="Proteomes" id="UP000651475">
    <property type="component" value="Unassembled WGS sequence"/>
</dbReference>
<feature type="transmembrane region" description="Helical" evidence="1">
    <location>
        <begin position="266"/>
        <end position="288"/>
    </location>
</feature>
<dbReference type="InterPro" id="IPR045692">
    <property type="entry name" value="DUF6057"/>
</dbReference>
<keyword evidence="1" id="KW-0812">Transmembrane</keyword>
<reference evidence="2 3" key="1">
    <citation type="submission" date="2020-08" db="EMBL/GenBank/DDBJ databases">
        <title>Genome public.</title>
        <authorList>
            <person name="Liu C."/>
            <person name="Sun Q."/>
        </authorList>
    </citation>
    <scope>NUCLEOTIDE SEQUENCE [LARGE SCALE GENOMIC DNA]</scope>
    <source>
        <strain evidence="2 3">NSJ-79</strain>
    </source>
</reference>
<dbReference type="EMBL" id="JACOOJ010000002">
    <property type="protein sequence ID" value="MBC5631580.1"/>
    <property type="molecule type" value="Genomic_DNA"/>
</dbReference>
<name>A0ABR7DKE1_9BACT</name>
<comment type="caution">
    <text evidence="2">The sequence shown here is derived from an EMBL/GenBank/DDBJ whole genome shotgun (WGS) entry which is preliminary data.</text>
</comment>
<dbReference type="RefSeq" id="WP_186928315.1">
    <property type="nucleotide sequence ID" value="NZ_JACOOJ010000002.1"/>
</dbReference>
<evidence type="ECO:0000256" key="1">
    <source>
        <dbReference type="SAM" id="Phobius"/>
    </source>
</evidence>
<feature type="transmembrane region" description="Helical" evidence="1">
    <location>
        <begin position="119"/>
        <end position="139"/>
    </location>
</feature>
<sequence length="592" mass="67752">MKGRTLVFWLLVFVGLWVFFWSFGTSTFQRQEEVQLFIPEWKVIRDMLSVPGGFCAVAGQALVQYYASSLFVLLVNSAFLCATGFLCYLLLQEITARGYNGLLALFPVLGLLKAHTSPFYVLDGTVGLFLLLLFSYFFIRIRRTAVQLLYGLASVVLLYGLAGQLAALYGLVVVFMSLLCERRRKKWHASLAVCLTGLFLAYIGIRLAIGIPLTDGIYSERYQESQLQPDSYMYYVWIRFVILLLVLFVTAFAMKVLPWGKRPVKILVAGGLLIVLFCFSAFCLPGAYEVRNNRMNELSLLAQRNEWDTIIHEHPEKGTTDYVSLNYLNMALARKGVLGDRLFHYDQKGPQGLLVSWDRTYYMSCLLSDIHYMIGDISLSEGYAMEGLTLAKRGGSPRMLQRLVWISLIRRDFALADKYLGILRRLPGYRRWAEKYAGYVRHPERIGQDEELALKTMPAFQPDNLLCLIDIDSLWAGHLSEPGVNRVAWEYLGCSYLLAKEMEKFGTFLLHAGTFSQERPLPVHFQEAALVLAVGDLSVLDKISVRPEIVERYKQFREDIPKIKNSSDGLPWLYRQYGDTFWFYYYCKKLNG</sequence>
<gene>
    <name evidence="2" type="ORF">H8S65_02140</name>
</gene>
<keyword evidence="3" id="KW-1185">Reference proteome</keyword>